<dbReference type="Gene3D" id="1.10.443.10">
    <property type="entry name" value="Intergrase catalytic core"/>
    <property type="match status" value="1"/>
</dbReference>
<dbReference type="PROSITE" id="PS51900">
    <property type="entry name" value="CB"/>
    <property type="match status" value="1"/>
</dbReference>
<reference evidence="8 9" key="1">
    <citation type="submission" date="2019-02" db="EMBL/GenBank/DDBJ databases">
        <title>Genomic Encyclopedia of Archaeal and Bacterial Type Strains, Phase II (KMG-II): from individual species to whole genera.</title>
        <authorList>
            <person name="Goeker M."/>
        </authorList>
    </citation>
    <scope>NUCLEOTIDE SEQUENCE [LARGE SCALE GENOMIC DNA]</scope>
    <source>
        <strain evidence="8 9">DSM 18101</strain>
    </source>
</reference>
<dbReference type="InterPro" id="IPR050090">
    <property type="entry name" value="Tyrosine_recombinase_XerCD"/>
</dbReference>
<evidence type="ECO:0000259" key="6">
    <source>
        <dbReference type="PROSITE" id="PS51898"/>
    </source>
</evidence>
<dbReference type="InterPro" id="IPR004107">
    <property type="entry name" value="Integrase_SAM-like_N"/>
</dbReference>
<dbReference type="CDD" id="cd00397">
    <property type="entry name" value="DNA_BRE_C"/>
    <property type="match status" value="1"/>
</dbReference>
<keyword evidence="4" id="KW-0233">DNA recombination</keyword>
<evidence type="ECO:0000256" key="1">
    <source>
        <dbReference type="ARBA" id="ARBA00008857"/>
    </source>
</evidence>
<dbReference type="Pfam" id="PF00589">
    <property type="entry name" value="Phage_integrase"/>
    <property type="match status" value="1"/>
</dbReference>
<dbReference type="AlphaFoldDB" id="A0A4Q7YFS7"/>
<name>A0A4Q7YFS7_9BACT</name>
<evidence type="ECO:0000256" key="3">
    <source>
        <dbReference type="ARBA" id="ARBA00023125"/>
    </source>
</evidence>
<dbReference type="GO" id="GO:0006310">
    <property type="term" value="P:DNA recombination"/>
    <property type="evidence" value="ECO:0007669"/>
    <property type="project" value="UniProtKB-KW"/>
</dbReference>
<organism evidence="8 9">
    <name type="scientific">Edaphobacter modestus</name>
    <dbReference type="NCBI Taxonomy" id="388466"/>
    <lineage>
        <taxon>Bacteria</taxon>
        <taxon>Pseudomonadati</taxon>
        <taxon>Acidobacteriota</taxon>
        <taxon>Terriglobia</taxon>
        <taxon>Terriglobales</taxon>
        <taxon>Acidobacteriaceae</taxon>
        <taxon>Edaphobacter</taxon>
    </lineage>
</organism>
<dbReference type="GO" id="GO:0003677">
    <property type="term" value="F:DNA binding"/>
    <property type="evidence" value="ECO:0007669"/>
    <property type="project" value="UniProtKB-UniRule"/>
</dbReference>
<keyword evidence="2" id="KW-0229">DNA integration</keyword>
<dbReference type="PANTHER" id="PTHR30349:SF41">
    <property type="entry name" value="INTEGRASE_RECOMBINASE PROTEIN MJ0367-RELATED"/>
    <property type="match status" value="1"/>
</dbReference>
<dbReference type="Pfam" id="PF02899">
    <property type="entry name" value="Phage_int_SAM_1"/>
    <property type="match status" value="1"/>
</dbReference>
<dbReference type="InterPro" id="IPR011010">
    <property type="entry name" value="DNA_brk_join_enz"/>
</dbReference>
<dbReference type="Proteomes" id="UP000292958">
    <property type="component" value="Unassembled WGS sequence"/>
</dbReference>
<dbReference type="OrthoDB" id="107867at2"/>
<dbReference type="EMBL" id="SHKW01000002">
    <property type="protein sequence ID" value="RZU35624.1"/>
    <property type="molecule type" value="Genomic_DNA"/>
</dbReference>
<dbReference type="PROSITE" id="PS51898">
    <property type="entry name" value="TYR_RECOMBINASE"/>
    <property type="match status" value="1"/>
</dbReference>
<feature type="domain" description="Core-binding (CB)" evidence="7">
    <location>
        <begin position="20"/>
        <end position="97"/>
    </location>
</feature>
<dbReference type="InterPro" id="IPR013762">
    <property type="entry name" value="Integrase-like_cat_sf"/>
</dbReference>
<dbReference type="Gene3D" id="1.10.150.130">
    <property type="match status" value="1"/>
</dbReference>
<feature type="domain" description="Tyr recombinase" evidence="6">
    <location>
        <begin position="122"/>
        <end position="307"/>
    </location>
</feature>
<dbReference type="InterPro" id="IPR002104">
    <property type="entry name" value="Integrase_catalytic"/>
</dbReference>
<proteinExistence type="inferred from homology"/>
<protein>
    <submittedName>
        <fullName evidence="8">Site-specific recombinase XerD</fullName>
    </submittedName>
</protein>
<keyword evidence="9" id="KW-1185">Reference proteome</keyword>
<accession>A0A4Q7YFS7</accession>
<dbReference type="SUPFAM" id="SSF56349">
    <property type="entry name" value="DNA breaking-rejoining enzymes"/>
    <property type="match status" value="1"/>
</dbReference>
<evidence type="ECO:0000313" key="8">
    <source>
        <dbReference type="EMBL" id="RZU35624.1"/>
    </source>
</evidence>
<keyword evidence="3 5" id="KW-0238">DNA-binding</keyword>
<comment type="similarity">
    <text evidence="1">Belongs to the 'phage' integrase family.</text>
</comment>
<sequence length="311" mass="34643">MSTALVLREQPAGNWAVPVAGVAEMRRRVLLSVASEHSKRNYAKALDEVFALCEMRQQPLSRALLMEYRAAMLEKKLSASTVNVRLSAIRKLVGEAQRNGILDAEQAAKMTDVPNMRQQGTRLGNWLTRDQAKELLAVPDRSTIKGKRDYCILALLVGCALRRRELSTLTLEDIQLREGRWVIVDLVGKGGRVRTVAIPVWVKNAINSWQTAAKIEDGRLLRPLSKSGRILGEELGDWAIWSVVESSAKEIGIEHFGAHDLRRTCAKLCRKNGGDLEQIKFLLGHSSIQTTERYLGSEQEIVIAVNDNLGL</sequence>
<dbReference type="GO" id="GO:0015074">
    <property type="term" value="P:DNA integration"/>
    <property type="evidence" value="ECO:0007669"/>
    <property type="project" value="UniProtKB-KW"/>
</dbReference>
<evidence type="ECO:0000256" key="5">
    <source>
        <dbReference type="PROSITE-ProRule" id="PRU01248"/>
    </source>
</evidence>
<dbReference type="InterPro" id="IPR044068">
    <property type="entry name" value="CB"/>
</dbReference>
<evidence type="ECO:0000256" key="4">
    <source>
        <dbReference type="ARBA" id="ARBA00023172"/>
    </source>
</evidence>
<evidence type="ECO:0000256" key="2">
    <source>
        <dbReference type="ARBA" id="ARBA00022908"/>
    </source>
</evidence>
<evidence type="ECO:0000313" key="9">
    <source>
        <dbReference type="Proteomes" id="UP000292958"/>
    </source>
</evidence>
<evidence type="ECO:0000259" key="7">
    <source>
        <dbReference type="PROSITE" id="PS51900"/>
    </source>
</evidence>
<dbReference type="PANTHER" id="PTHR30349">
    <property type="entry name" value="PHAGE INTEGRASE-RELATED"/>
    <property type="match status" value="1"/>
</dbReference>
<dbReference type="RefSeq" id="WP_130424020.1">
    <property type="nucleotide sequence ID" value="NZ_SHKW01000002.1"/>
</dbReference>
<gene>
    <name evidence="8" type="ORF">BDD14_5708</name>
</gene>
<comment type="caution">
    <text evidence="8">The sequence shown here is derived from an EMBL/GenBank/DDBJ whole genome shotgun (WGS) entry which is preliminary data.</text>
</comment>
<dbReference type="InterPro" id="IPR010998">
    <property type="entry name" value="Integrase_recombinase_N"/>
</dbReference>